<proteinExistence type="inferred from homology"/>
<dbReference type="Pfam" id="PF07676">
    <property type="entry name" value="PD40"/>
    <property type="match status" value="2"/>
</dbReference>
<dbReference type="InterPro" id="IPR011659">
    <property type="entry name" value="WD40"/>
</dbReference>
<keyword evidence="4" id="KW-1185">Reference proteome</keyword>
<protein>
    <recommendedName>
        <fullName evidence="5">TolB protein</fullName>
    </recommendedName>
</protein>
<sequence>MNSIYATFLSLIFLSSCSHKAADTEADSYLIAFNTFEPDSAAPDNWEIRIIGLDSGAVSTKLTDHPDVAWTYLAHENKIYFISDRDTAYRNFFLYEMDSEGKNLKKLSDLRLEDSWMDIDPNANEMIVSARPEPYVRHQLFLINLTDGSSKPLLNDTSFRFQDPVFSPDGSQIAFVKSPKAKVEGIFPEVFLINRDGTGEKQLTHFPGDDPAATGHGYKAGALKWHPTENFISYASSRGEHTFIFRINPDGTSNQQISQSGKDEVYHDWSPDGKWLVYEQYQDTISGQYHIVLMDWQSKETRILTDTLIRTQLAPVFLKKQE</sequence>
<gene>
    <name evidence="3" type="ORF">GCM10009119_02960</name>
</gene>
<dbReference type="PANTHER" id="PTHR36842:SF1">
    <property type="entry name" value="PROTEIN TOLB"/>
    <property type="match status" value="1"/>
</dbReference>
<evidence type="ECO:0000313" key="3">
    <source>
        <dbReference type="EMBL" id="GAA0877328.1"/>
    </source>
</evidence>
<evidence type="ECO:0000256" key="1">
    <source>
        <dbReference type="ARBA" id="ARBA00009820"/>
    </source>
</evidence>
<organism evidence="3 4">
    <name type="scientific">Algoriphagus jejuensis</name>
    <dbReference type="NCBI Taxonomy" id="419934"/>
    <lineage>
        <taxon>Bacteria</taxon>
        <taxon>Pseudomonadati</taxon>
        <taxon>Bacteroidota</taxon>
        <taxon>Cytophagia</taxon>
        <taxon>Cytophagales</taxon>
        <taxon>Cyclobacteriaceae</taxon>
        <taxon>Algoriphagus</taxon>
    </lineage>
</organism>
<evidence type="ECO:0000256" key="2">
    <source>
        <dbReference type="SAM" id="SignalP"/>
    </source>
</evidence>
<dbReference type="SUPFAM" id="SSF82171">
    <property type="entry name" value="DPP6 N-terminal domain-like"/>
    <property type="match status" value="1"/>
</dbReference>
<name>A0ABP3Y9N9_9BACT</name>
<feature type="chain" id="PRO_5047441586" description="TolB protein" evidence="2">
    <location>
        <begin position="22"/>
        <end position="322"/>
    </location>
</feature>
<dbReference type="RefSeq" id="WP_343848027.1">
    <property type="nucleotide sequence ID" value="NZ_BAAAFI010000002.1"/>
</dbReference>
<feature type="signal peptide" evidence="2">
    <location>
        <begin position="1"/>
        <end position="21"/>
    </location>
</feature>
<dbReference type="PANTHER" id="PTHR36842">
    <property type="entry name" value="PROTEIN TOLB HOMOLOG"/>
    <property type="match status" value="1"/>
</dbReference>
<accession>A0ABP3Y9N9</accession>
<dbReference type="EMBL" id="BAAAFI010000002">
    <property type="protein sequence ID" value="GAA0877328.1"/>
    <property type="molecule type" value="Genomic_DNA"/>
</dbReference>
<dbReference type="Gene3D" id="2.120.10.30">
    <property type="entry name" value="TolB, C-terminal domain"/>
    <property type="match status" value="2"/>
</dbReference>
<reference evidence="4" key="1">
    <citation type="journal article" date="2019" name="Int. J. Syst. Evol. Microbiol.">
        <title>The Global Catalogue of Microorganisms (GCM) 10K type strain sequencing project: providing services to taxonomists for standard genome sequencing and annotation.</title>
        <authorList>
            <consortium name="The Broad Institute Genomics Platform"/>
            <consortium name="The Broad Institute Genome Sequencing Center for Infectious Disease"/>
            <person name="Wu L."/>
            <person name="Ma J."/>
        </authorList>
    </citation>
    <scope>NUCLEOTIDE SEQUENCE [LARGE SCALE GENOMIC DNA]</scope>
    <source>
        <strain evidence="4">JCM 16112</strain>
    </source>
</reference>
<evidence type="ECO:0000313" key="4">
    <source>
        <dbReference type="Proteomes" id="UP001500469"/>
    </source>
</evidence>
<dbReference type="InterPro" id="IPR011042">
    <property type="entry name" value="6-blade_b-propeller_TolB-like"/>
</dbReference>
<keyword evidence="2" id="KW-0732">Signal</keyword>
<comment type="similarity">
    <text evidence="1">Belongs to the TolB family.</text>
</comment>
<dbReference type="Proteomes" id="UP001500469">
    <property type="component" value="Unassembled WGS sequence"/>
</dbReference>
<comment type="caution">
    <text evidence="3">The sequence shown here is derived from an EMBL/GenBank/DDBJ whole genome shotgun (WGS) entry which is preliminary data.</text>
</comment>
<evidence type="ECO:0008006" key="5">
    <source>
        <dbReference type="Google" id="ProtNLM"/>
    </source>
</evidence>